<organism evidence="2 3">
    <name type="scientific">Hominiventricola filiformis</name>
    <dbReference type="NCBI Taxonomy" id="2885352"/>
    <lineage>
        <taxon>Bacteria</taxon>
        <taxon>Bacillati</taxon>
        <taxon>Bacillota</taxon>
        <taxon>Clostridia</taxon>
        <taxon>Lachnospirales</taxon>
        <taxon>Lachnospiraceae</taxon>
        <taxon>Hominiventricola</taxon>
    </lineage>
</organism>
<dbReference type="GO" id="GO:0003677">
    <property type="term" value="F:DNA binding"/>
    <property type="evidence" value="ECO:0007669"/>
    <property type="project" value="InterPro"/>
</dbReference>
<accession>A0AAE3AAR2</accession>
<protein>
    <submittedName>
        <fullName evidence="2">Helix-turn-helix transcriptional regulator</fullName>
    </submittedName>
</protein>
<dbReference type="EMBL" id="JAJEPS010000009">
    <property type="protein sequence ID" value="MCC2126548.1"/>
    <property type="molecule type" value="Genomic_DNA"/>
</dbReference>
<feature type="domain" description="HTH cro/C1-type" evidence="1">
    <location>
        <begin position="18"/>
        <end position="79"/>
    </location>
</feature>
<comment type="caution">
    <text evidence="2">The sequence shown here is derived from an EMBL/GenBank/DDBJ whole genome shotgun (WGS) entry which is preliminary data.</text>
</comment>
<dbReference type="Proteomes" id="UP001198220">
    <property type="component" value="Unassembled WGS sequence"/>
</dbReference>
<reference evidence="2 3" key="1">
    <citation type="submission" date="2021-10" db="EMBL/GenBank/DDBJ databases">
        <title>Anaerobic single-cell dispensing facilitates the cultivation of human gut bacteria.</title>
        <authorList>
            <person name="Afrizal A."/>
        </authorList>
    </citation>
    <scope>NUCLEOTIDE SEQUENCE [LARGE SCALE GENOMIC DNA]</scope>
    <source>
        <strain evidence="2 3">CLA-AA-H276</strain>
    </source>
</reference>
<dbReference type="SUPFAM" id="SSF47413">
    <property type="entry name" value="lambda repressor-like DNA-binding domains"/>
    <property type="match status" value="1"/>
</dbReference>
<dbReference type="AlphaFoldDB" id="A0AAE3AAR2"/>
<dbReference type="RefSeq" id="WP_308459526.1">
    <property type="nucleotide sequence ID" value="NZ_JAJEPS010000009.1"/>
</dbReference>
<dbReference type="PROSITE" id="PS50943">
    <property type="entry name" value="HTH_CROC1"/>
    <property type="match status" value="1"/>
</dbReference>
<dbReference type="Gene3D" id="1.10.260.40">
    <property type="entry name" value="lambda repressor-like DNA-binding domains"/>
    <property type="match status" value="1"/>
</dbReference>
<proteinExistence type="predicted"/>
<sequence>MFKNKTVSGRNNIAGSNIAQLRKSATPKMSQRLLADKVQLEGLDLDKNAIQRIESGQRFVTDIELKVFARIFQVSYEDLLSEHKTVL</sequence>
<evidence type="ECO:0000259" key="1">
    <source>
        <dbReference type="PROSITE" id="PS50943"/>
    </source>
</evidence>
<evidence type="ECO:0000313" key="2">
    <source>
        <dbReference type="EMBL" id="MCC2126548.1"/>
    </source>
</evidence>
<evidence type="ECO:0000313" key="3">
    <source>
        <dbReference type="Proteomes" id="UP001198220"/>
    </source>
</evidence>
<name>A0AAE3AAR2_9FIRM</name>
<gene>
    <name evidence="2" type="ORF">LKD36_10175</name>
</gene>
<dbReference type="InterPro" id="IPR001387">
    <property type="entry name" value="Cro/C1-type_HTH"/>
</dbReference>
<dbReference type="InterPro" id="IPR010982">
    <property type="entry name" value="Lambda_DNA-bd_dom_sf"/>
</dbReference>
<keyword evidence="3" id="KW-1185">Reference proteome</keyword>